<dbReference type="InterPro" id="IPR011356">
    <property type="entry name" value="Leucine_aapep/pepB"/>
</dbReference>
<keyword evidence="7" id="KW-0479">Metal-binding</keyword>
<dbReference type="Gene3D" id="3.40.630.10">
    <property type="entry name" value="Zn peptidases"/>
    <property type="match status" value="1"/>
</dbReference>
<dbReference type="GO" id="GO:0070006">
    <property type="term" value="F:metalloaminopeptidase activity"/>
    <property type="evidence" value="ECO:0007669"/>
    <property type="project" value="InterPro"/>
</dbReference>
<feature type="binding site" evidence="7">
    <location>
        <position position="264"/>
    </location>
    <ligand>
        <name>Mn(2+)</name>
        <dbReference type="ChEBI" id="CHEBI:29035"/>
        <label>2</label>
    </ligand>
</feature>
<dbReference type="Proteomes" id="UP000033867">
    <property type="component" value="Unassembled WGS sequence"/>
</dbReference>
<dbReference type="PROSITE" id="PS00631">
    <property type="entry name" value="CYTOSOL_AP"/>
    <property type="match status" value="1"/>
</dbReference>
<dbReference type="SUPFAM" id="SSF52949">
    <property type="entry name" value="Macro domain-like"/>
    <property type="match status" value="1"/>
</dbReference>
<feature type="binding site" evidence="7">
    <location>
        <position position="269"/>
    </location>
    <ligand>
        <name>Mn(2+)</name>
        <dbReference type="ChEBI" id="CHEBI:29035"/>
        <label>1</label>
    </ligand>
</feature>
<dbReference type="InterPro" id="IPR008283">
    <property type="entry name" value="Peptidase_M17_N"/>
</dbReference>
<comment type="function">
    <text evidence="7">Presumably involved in the processing and regular turnover of intracellular proteins. Catalyzes the removal of unsubstituted N-terminal amino acids from various peptides.</text>
</comment>
<dbReference type="NCBIfam" id="NF002074">
    <property type="entry name" value="PRK00913.1-4"/>
    <property type="match status" value="1"/>
</dbReference>
<evidence type="ECO:0000313" key="10">
    <source>
        <dbReference type="Proteomes" id="UP000033867"/>
    </source>
</evidence>
<sequence length="503" mass="54437">MKMYTITDSLKSECLILPLFEGEKLSKETLAHDETLSAGIARAMELEDFEGKKLQTTLLYTGEKETPRVLLIGLGKKKDLNVRTWKHAVGASVIFLQGKKYTSLAMVIPDDVTKLFGTKKAARQTVLAVGLASYAFDEHKSEKDARVDPLKHLAFLNISGNEKRAWQSGMEEGDVLSDAINDTRHLANTPPTIMTPVFLAKAAQKVGKILPSVRVSILGKAEAKKLGMGCFLGVAQGSALPPQFIIMEYQGGKKTEKPTVLVGKGITFDSGGLSLKPSAYMTDMKFDMLGAATVLGTIRAAAALGIKKNIVGLMPACENMPGGESYRPDDILVNMEGKTVEIGNTDAEGRLILCDALSYAKKFHPKEVIDFATLTGACMVALGNERSGLFSHDTSMVEKMMKSSEETGEQLWHLPLGEEYTEAIKSEVADVSNVGDVGGRGYAGASTAAAFLEFFTKNFETGESAYPWAHIDLSCSYYGGKGKPWIRHGANGFGIETMIEYLS</sequence>
<dbReference type="GO" id="GO:0005737">
    <property type="term" value="C:cytoplasm"/>
    <property type="evidence" value="ECO:0007669"/>
    <property type="project" value="UniProtKB-SubCell"/>
</dbReference>
<comment type="catalytic activity">
    <reaction evidence="1 7">
        <text>Release of an N-terminal amino acid, Xaa-|-Yaa-, in which Xaa is preferably Leu, but may be other amino acids including Pro although not Arg or Lys, and Yaa may be Pro. Amino acid amides and methyl esters are also readily hydrolyzed, but rates on arylamides are exceedingly low.</text>
        <dbReference type="EC" id="3.4.11.1"/>
    </reaction>
</comment>
<protein>
    <recommendedName>
        <fullName evidence="7">Probable cytosol aminopeptidase</fullName>
        <ecNumber evidence="7">3.4.11.1</ecNumber>
    </recommendedName>
    <alternativeName>
        <fullName evidence="7">Leucine aminopeptidase</fullName>
        <shortName evidence="7">LAP</shortName>
        <ecNumber evidence="7">3.4.11.10</ecNumber>
    </alternativeName>
    <alternativeName>
        <fullName evidence="7">Leucyl aminopeptidase</fullName>
    </alternativeName>
</protein>
<feature type="binding site" evidence="7">
    <location>
        <position position="269"/>
    </location>
    <ligand>
        <name>Mn(2+)</name>
        <dbReference type="ChEBI" id="CHEBI:29035"/>
        <label>2</label>
    </ligand>
</feature>
<comment type="similarity">
    <text evidence="3 7">Belongs to the peptidase M17 family.</text>
</comment>
<keyword evidence="6 7" id="KW-0378">Hydrolase</keyword>
<dbReference type="Pfam" id="PF02789">
    <property type="entry name" value="Peptidase_M17_N"/>
    <property type="match status" value="1"/>
</dbReference>
<accession>A0A0G1BHP0</accession>
<dbReference type="EC" id="3.4.11.10" evidence="7"/>
<evidence type="ECO:0000256" key="5">
    <source>
        <dbReference type="ARBA" id="ARBA00022670"/>
    </source>
</evidence>
<evidence type="ECO:0000256" key="7">
    <source>
        <dbReference type="HAMAP-Rule" id="MF_00181"/>
    </source>
</evidence>
<dbReference type="EC" id="3.4.11.1" evidence="7"/>
<dbReference type="Gene3D" id="3.40.220.10">
    <property type="entry name" value="Leucine Aminopeptidase, subunit E, domain 1"/>
    <property type="match status" value="1"/>
</dbReference>
<dbReference type="Pfam" id="PF00883">
    <property type="entry name" value="Peptidase_M17"/>
    <property type="match status" value="1"/>
</dbReference>
<feature type="active site" evidence="7">
    <location>
        <position position="276"/>
    </location>
</feature>
<feature type="active site" evidence="7">
    <location>
        <position position="350"/>
    </location>
</feature>
<dbReference type="AlphaFoldDB" id="A0A0G1BHP0"/>
<evidence type="ECO:0000313" key="9">
    <source>
        <dbReference type="EMBL" id="KKS72704.1"/>
    </source>
</evidence>
<comment type="caution">
    <text evidence="9">The sequence shown here is derived from an EMBL/GenBank/DDBJ whole genome shotgun (WGS) entry which is preliminary data.</text>
</comment>
<evidence type="ECO:0000256" key="4">
    <source>
        <dbReference type="ARBA" id="ARBA00022438"/>
    </source>
</evidence>
<keyword evidence="7" id="KW-0963">Cytoplasm</keyword>
<keyword evidence="5 7" id="KW-0645">Protease</keyword>
<dbReference type="InterPro" id="IPR043472">
    <property type="entry name" value="Macro_dom-like"/>
</dbReference>
<gene>
    <name evidence="7" type="primary">pepA</name>
    <name evidence="9" type="ORF">UV42_C0005G0021</name>
</gene>
<name>A0A0G1BHP0_9BACT</name>
<dbReference type="InterPro" id="IPR023042">
    <property type="entry name" value="Peptidase_M17_leu_NH2_pept"/>
</dbReference>
<evidence type="ECO:0000256" key="3">
    <source>
        <dbReference type="ARBA" id="ARBA00009528"/>
    </source>
</evidence>
<dbReference type="InterPro" id="IPR000819">
    <property type="entry name" value="Peptidase_M17_C"/>
</dbReference>
<dbReference type="HAMAP" id="MF_00181">
    <property type="entry name" value="Cytosol_peptidase_M17"/>
    <property type="match status" value="1"/>
</dbReference>
<reference evidence="9 10" key="1">
    <citation type="journal article" date="2015" name="Nature">
        <title>rRNA introns, odd ribosomes, and small enigmatic genomes across a large radiation of phyla.</title>
        <authorList>
            <person name="Brown C.T."/>
            <person name="Hug L.A."/>
            <person name="Thomas B.C."/>
            <person name="Sharon I."/>
            <person name="Castelle C.J."/>
            <person name="Singh A."/>
            <person name="Wilkins M.J."/>
            <person name="Williams K.H."/>
            <person name="Banfield J.F."/>
        </authorList>
    </citation>
    <scope>NUCLEOTIDE SEQUENCE [LARGE SCALE GENOMIC DNA]</scope>
</reference>
<dbReference type="PANTHER" id="PTHR11963">
    <property type="entry name" value="LEUCINE AMINOPEPTIDASE-RELATED"/>
    <property type="match status" value="1"/>
</dbReference>
<dbReference type="CDD" id="cd00433">
    <property type="entry name" value="Peptidase_M17"/>
    <property type="match status" value="1"/>
</dbReference>
<dbReference type="PATRIC" id="fig|1619052.3.peg.139"/>
<dbReference type="EMBL" id="LCEK01000005">
    <property type="protein sequence ID" value="KKS72704.1"/>
    <property type="molecule type" value="Genomic_DNA"/>
</dbReference>
<comment type="cofactor">
    <cofactor evidence="7">
        <name>Mn(2+)</name>
        <dbReference type="ChEBI" id="CHEBI:29035"/>
    </cofactor>
    <text evidence="7">Binds 2 manganese ions per subunit.</text>
</comment>
<proteinExistence type="inferred from homology"/>
<dbReference type="SUPFAM" id="SSF53187">
    <property type="entry name" value="Zn-dependent exopeptidases"/>
    <property type="match status" value="1"/>
</dbReference>
<feature type="domain" description="Cytosol aminopeptidase" evidence="8">
    <location>
        <begin position="344"/>
        <end position="351"/>
    </location>
</feature>
<feature type="binding site" evidence="7">
    <location>
        <position position="287"/>
    </location>
    <ligand>
        <name>Mn(2+)</name>
        <dbReference type="ChEBI" id="CHEBI:29035"/>
        <label>2</label>
    </ligand>
</feature>
<dbReference type="PRINTS" id="PR00481">
    <property type="entry name" value="LAMNOPPTDASE"/>
</dbReference>
<feature type="binding site" evidence="7">
    <location>
        <position position="348"/>
    </location>
    <ligand>
        <name>Mn(2+)</name>
        <dbReference type="ChEBI" id="CHEBI:29035"/>
        <label>2</label>
    </ligand>
</feature>
<feature type="binding site" evidence="7">
    <location>
        <position position="346"/>
    </location>
    <ligand>
        <name>Mn(2+)</name>
        <dbReference type="ChEBI" id="CHEBI:29035"/>
        <label>1</label>
    </ligand>
</feature>
<evidence type="ECO:0000259" key="8">
    <source>
        <dbReference type="PROSITE" id="PS00631"/>
    </source>
</evidence>
<keyword evidence="7" id="KW-0464">Manganese</keyword>
<evidence type="ECO:0000256" key="2">
    <source>
        <dbReference type="ARBA" id="ARBA00000967"/>
    </source>
</evidence>
<evidence type="ECO:0000256" key="1">
    <source>
        <dbReference type="ARBA" id="ARBA00000135"/>
    </source>
</evidence>
<comment type="subcellular location">
    <subcellularLocation>
        <location evidence="7">Cytoplasm</location>
    </subcellularLocation>
</comment>
<feature type="binding site" evidence="7">
    <location>
        <position position="348"/>
    </location>
    <ligand>
        <name>Mn(2+)</name>
        <dbReference type="ChEBI" id="CHEBI:29035"/>
        <label>1</label>
    </ligand>
</feature>
<dbReference type="GO" id="GO:0030145">
    <property type="term" value="F:manganese ion binding"/>
    <property type="evidence" value="ECO:0007669"/>
    <property type="project" value="UniProtKB-UniRule"/>
</dbReference>
<dbReference type="PANTHER" id="PTHR11963:SF23">
    <property type="entry name" value="CYTOSOL AMINOPEPTIDASE"/>
    <property type="match status" value="1"/>
</dbReference>
<comment type="catalytic activity">
    <reaction evidence="2 7">
        <text>Release of an N-terminal amino acid, preferentially leucine, but not glutamic or aspartic acids.</text>
        <dbReference type="EC" id="3.4.11.10"/>
    </reaction>
</comment>
<dbReference type="GO" id="GO:0006508">
    <property type="term" value="P:proteolysis"/>
    <property type="evidence" value="ECO:0007669"/>
    <property type="project" value="UniProtKB-KW"/>
</dbReference>
<keyword evidence="4 7" id="KW-0031">Aminopeptidase</keyword>
<evidence type="ECO:0000256" key="6">
    <source>
        <dbReference type="ARBA" id="ARBA00022801"/>
    </source>
</evidence>
<organism evidence="9 10">
    <name type="scientific">Candidatus Magasanikbacteria bacterium GW2011_GWE2_42_7</name>
    <dbReference type="NCBI Taxonomy" id="1619052"/>
    <lineage>
        <taxon>Bacteria</taxon>
        <taxon>Candidatus Magasanikiibacteriota</taxon>
    </lineage>
</organism>